<keyword evidence="2" id="KW-1185">Reference proteome</keyword>
<reference evidence="1 2" key="1">
    <citation type="submission" date="2024-07" db="EMBL/GenBank/DDBJ databases">
        <title>Chromosome-level genome assembly of the water stick insect Ranatra chinensis (Heteroptera: Nepidae).</title>
        <authorList>
            <person name="Liu X."/>
        </authorList>
    </citation>
    <scope>NUCLEOTIDE SEQUENCE [LARGE SCALE GENOMIC DNA]</scope>
    <source>
        <strain evidence="1">Cailab_2021Rc</strain>
        <tissue evidence="1">Muscle</tissue>
    </source>
</reference>
<gene>
    <name evidence="1" type="ORF">AAG570_003317</name>
</gene>
<evidence type="ECO:0000313" key="1">
    <source>
        <dbReference type="EMBL" id="KAL1122993.1"/>
    </source>
</evidence>
<dbReference type="Proteomes" id="UP001558652">
    <property type="component" value="Unassembled WGS sequence"/>
</dbReference>
<comment type="caution">
    <text evidence="1">The sequence shown here is derived from an EMBL/GenBank/DDBJ whole genome shotgun (WGS) entry which is preliminary data.</text>
</comment>
<sequence length="287" mass="31621">EGGCGVCRGGGRVGRGQPAALFYPTAAVVYPAVGGAGGHLLRATTGSSTQPLLAPSFRLPPIVENCGRMERLGGLMVGRLCGADIADFLFSHEALPPIRTIGVHGDRSATPQDAARTKSSLSVQTLLIEQDHKPMPRYPVRHKTREDFMQDVKRAHQTNNYVSIQRFYMRCFDTYAQLNALFKVKREDSSANADDPGLKMEFVYAVNDALRSMPSIVHKTVLKSIINALLEDNRVLYPKDDVRALFVLVQNPVFAAQSSYTILAHLLKQIVALPSADHQLLVHWFQL</sequence>
<accession>A0ABD0YT71</accession>
<feature type="non-terminal residue" evidence="1">
    <location>
        <position position="1"/>
    </location>
</feature>
<evidence type="ECO:0000313" key="2">
    <source>
        <dbReference type="Proteomes" id="UP001558652"/>
    </source>
</evidence>
<proteinExistence type="predicted"/>
<protein>
    <submittedName>
        <fullName evidence="1">Uncharacterized protein</fullName>
    </submittedName>
</protein>
<organism evidence="1 2">
    <name type="scientific">Ranatra chinensis</name>
    <dbReference type="NCBI Taxonomy" id="642074"/>
    <lineage>
        <taxon>Eukaryota</taxon>
        <taxon>Metazoa</taxon>
        <taxon>Ecdysozoa</taxon>
        <taxon>Arthropoda</taxon>
        <taxon>Hexapoda</taxon>
        <taxon>Insecta</taxon>
        <taxon>Pterygota</taxon>
        <taxon>Neoptera</taxon>
        <taxon>Paraneoptera</taxon>
        <taxon>Hemiptera</taxon>
        <taxon>Heteroptera</taxon>
        <taxon>Panheteroptera</taxon>
        <taxon>Nepomorpha</taxon>
        <taxon>Nepidae</taxon>
        <taxon>Ranatrinae</taxon>
        <taxon>Ranatra</taxon>
    </lineage>
</organism>
<dbReference type="EMBL" id="JBFDAA010000013">
    <property type="protein sequence ID" value="KAL1122993.1"/>
    <property type="molecule type" value="Genomic_DNA"/>
</dbReference>
<name>A0ABD0YT71_9HEMI</name>
<dbReference type="AlphaFoldDB" id="A0ABD0YT71"/>